<dbReference type="SMART" id="SM00184">
    <property type="entry name" value="RING"/>
    <property type="match status" value="2"/>
</dbReference>
<dbReference type="SUPFAM" id="SSF88697">
    <property type="entry name" value="PUA domain-like"/>
    <property type="match status" value="1"/>
</dbReference>
<dbReference type="EMBL" id="JAUEPN010000004">
    <property type="protein sequence ID" value="KAK3296285.1"/>
    <property type="molecule type" value="Genomic_DNA"/>
</dbReference>
<protein>
    <recommendedName>
        <fullName evidence="5">RING-type domain-containing protein</fullName>
    </recommendedName>
</protein>
<reference evidence="6" key="2">
    <citation type="submission" date="2023-06" db="EMBL/GenBank/DDBJ databases">
        <authorList>
            <consortium name="Lawrence Berkeley National Laboratory"/>
            <person name="Haridas S."/>
            <person name="Hensen N."/>
            <person name="Bonometti L."/>
            <person name="Westerberg I."/>
            <person name="Brannstrom I.O."/>
            <person name="Guillou S."/>
            <person name="Cros-Aarteil S."/>
            <person name="Calhoun S."/>
            <person name="Kuo A."/>
            <person name="Mondo S."/>
            <person name="Pangilinan J."/>
            <person name="Riley R."/>
            <person name="Labutti K."/>
            <person name="Andreopoulos B."/>
            <person name="Lipzen A."/>
            <person name="Chen C."/>
            <person name="Yanf M."/>
            <person name="Daum C."/>
            <person name="Ng V."/>
            <person name="Clum A."/>
            <person name="Steindorff A."/>
            <person name="Ohm R."/>
            <person name="Martin F."/>
            <person name="Silar P."/>
            <person name="Natvig D."/>
            <person name="Lalanne C."/>
            <person name="Gautier V."/>
            <person name="Ament-Velasquez S.L."/>
            <person name="Kruys A."/>
            <person name="Hutchinson M.I."/>
            <person name="Powell A.J."/>
            <person name="Barry K."/>
            <person name="Miller A.N."/>
            <person name="Grigoriev I.V."/>
            <person name="Debuchy R."/>
            <person name="Gladieux P."/>
            <person name="Thoren M.H."/>
            <person name="Johannesson H."/>
        </authorList>
    </citation>
    <scope>NUCLEOTIDE SEQUENCE</scope>
    <source>
        <strain evidence="6">CBS 168.71</strain>
    </source>
</reference>
<dbReference type="Gene3D" id="3.30.40.10">
    <property type="entry name" value="Zinc/RING finger domain, C3HC4 (zinc finger)"/>
    <property type="match status" value="2"/>
</dbReference>
<comment type="caution">
    <text evidence="6">The sequence shown here is derived from an EMBL/GenBank/DDBJ whole genome shotgun (WGS) entry which is preliminary data.</text>
</comment>
<dbReference type="GO" id="GO:0008270">
    <property type="term" value="F:zinc ion binding"/>
    <property type="evidence" value="ECO:0007669"/>
    <property type="project" value="UniProtKB-KW"/>
</dbReference>
<dbReference type="GO" id="GO:0061630">
    <property type="term" value="F:ubiquitin protein ligase activity"/>
    <property type="evidence" value="ECO:0007669"/>
    <property type="project" value="TreeGrafter"/>
</dbReference>
<dbReference type="PROSITE" id="PS00518">
    <property type="entry name" value="ZF_RING_1"/>
    <property type="match status" value="1"/>
</dbReference>
<dbReference type="InterPro" id="IPR013083">
    <property type="entry name" value="Znf_RING/FYVE/PHD"/>
</dbReference>
<dbReference type="PANTHER" id="PTHR23327:SF42">
    <property type="entry name" value="LON PEPTIDASE N-TERMINAL DOMAIN AND RING FINGER PROTEIN C14F5.10C"/>
    <property type="match status" value="1"/>
</dbReference>
<accession>A0AAE0LT30</accession>
<proteinExistence type="predicted"/>
<gene>
    <name evidence="6" type="ORF">B0H64DRAFT_166922</name>
</gene>
<dbReference type="SUPFAM" id="SSF57850">
    <property type="entry name" value="RING/U-box"/>
    <property type="match status" value="2"/>
</dbReference>
<organism evidence="6 7">
    <name type="scientific">Chaetomium fimeti</name>
    <dbReference type="NCBI Taxonomy" id="1854472"/>
    <lineage>
        <taxon>Eukaryota</taxon>
        <taxon>Fungi</taxon>
        <taxon>Dikarya</taxon>
        <taxon>Ascomycota</taxon>
        <taxon>Pezizomycotina</taxon>
        <taxon>Sordariomycetes</taxon>
        <taxon>Sordariomycetidae</taxon>
        <taxon>Sordariales</taxon>
        <taxon>Chaetomiaceae</taxon>
        <taxon>Chaetomium</taxon>
    </lineage>
</organism>
<feature type="domain" description="RING-type" evidence="5">
    <location>
        <begin position="196"/>
        <end position="237"/>
    </location>
</feature>
<dbReference type="SMART" id="SM00464">
    <property type="entry name" value="LON"/>
    <property type="match status" value="1"/>
</dbReference>
<keyword evidence="1" id="KW-0479">Metal-binding</keyword>
<dbReference type="AlphaFoldDB" id="A0AAE0LT30"/>
<dbReference type="PANTHER" id="PTHR23327">
    <property type="entry name" value="RING FINGER PROTEIN 127"/>
    <property type="match status" value="1"/>
</dbReference>
<dbReference type="Gene3D" id="2.30.130.40">
    <property type="entry name" value="LON domain-like"/>
    <property type="match status" value="1"/>
</dbReference>
<name>A0AAE0LT30_9PEZI</name>
<evidence type="ECO:0000256" key="4">
    <source>
        <dbReference type="PROSITE-ProRule" id="PRU00175"/>
    </source>
</evidence>
<keyword evidence="2 4" id="KW-0863">Zinc-finger</keyword>
<dbReference type="InterPro" id="IPR003111">
    <property type="entry name" value="Lon_prtase_N"/>
</dbReference>
<dbReference type="GeneID" id="87835644"/>
<reference evidence="6" key="1">
    <citation type="journal article" date="2023" name="Mol. Phylogenet. Evol.">
        <title>Genome-scale phylogeny and comparative genomics of the fungal order Sordariales.</title>
        <authorList>
            <person name="Hensen N."/>
            <person name="Bonometti L."/>
            <person name="Westerberg I."/>
            <person name="Brannstrom I.O."/>
            <person name="Guillou S."/>
            <person name="Cros-Aarteil S."/>
            <person name="Calhoun S."/>
            <person name="Haridas S."/>
            <person name="Kuo A."/>
            <person name="Mondo S."/>
            <person name="Pangilinan J."/>
            <person name="Riley R."/>
            <person name="LaButti K."/>
            <person name="Andreopoulos B."/>
            <person name="Lipzen A."/>
            <person name="Chen C."/>
            <person name="Yan M."/>
            <person name="Daum C."/>
            <person name="Ng V."/>
            <person name="Clum A."/>
            <person name="Steindorff A."/>
            <person name="Ohm R.A."/>
            <person name="Martin F."/>
            <person name="Silar P."/>
            <person name="Natvig D.O."/>
            <person name="Lalanne C."/>
            <person name="Gautier V."/>
            <person name="Ament-Velasquez S.L."/>
            <person name="Kruys A."/>
            <person name="Hutchinson M.I."/>
            <person name="Powell A.J."/>
            <person name="Barry K."/>
            <person name="Miller A.N."/>
            <person name="Grigoriev I.V."/>
            <person name="Debuchy R."/>
            <person name="Gladieux P."/>
            <person name="Hiltunen Thoren M."/>
            <person name="Johannesson H."/>
        </authorList>
    </citation>
    <scope>NUCLEOTIDE SEQUENCE</scope>
    <source>
        <strain evidence="6">CBS 168.71</strain>
    </source>
</reference>
<evidence type="ECO:0000256" key="2">
    <source>
        <dbReference type="ARBA" id="ARBA00022771"/>
    </source>
</evidence>
<dbReference type="InterPro" id="IPR015947">
    <property type="entry name" value="PUA-like_sf"/>
</dbReference>
<evidence type="ECO:0000256" key="3">
    <source>
        <dbReference type="ARBA" id="ARBA00022833"/>
    </source>
</evidence>
<sequence length="506" mass="56080">MPIEIADVGEPAPENPTSQWQMQLRDIIRLLQCPACSSPLKKPVTLPCGKTYCESCLPALHRRENTSWPGTLNRQWGIHCPDIECSRAHVQGDYGPDIMVRRVLEAVETVLQNGADSPARTGLQTTIIFESPQKNMLTTLEGGTLLAAYKLVSLGGLERSINPGFRPHECDARAVRAFDEELLAQIKSAAREELSCEVCRIGRLVSPLTTPCGHTFCHMCLRKSIYLGEDKNCPLCRRPLSLRFGSTPDSRPGILSAFLQHTNELTGSVPSEEAGWDTWGCVSEDRPMLLAQALFPGMIATLDIPDHYWVAVHRALEGDKILAVCATINGTPTGVGTLAKILENNRFENMSRIKVMGVARFRVSRTRAANDGCVVGEIWPLDDISLADEEDNEARETMGNHNKNNMTCRADVPRTATRCLSGLATYVIHKCLTKGGHAWLKEGAAFSRHFGQTFPYDPVVLPWWFANIAPISDSQRVGLLVSKSVRERLQICWGWLFDFGIDRFGL</sequence>
<dbReference type="Pfam" id="PF02190">
    <property type="entry name" value="LON_substr_bdg"/>
    <property type="match status" value="1"/>
</dbReference>
<keyword evidence="7" id="KW-1185">Reference proteome</keyword>
<evidence type="ECO:0000313" key="7">
    <source>
        <dbReference type="Proteomes" id="UP001278766"/>
    </source>
</evidence>
<dbReference type="InterPro" id="IPR001841">
    <property type="entry name" value="Znf_RING"/>
</dbReference>
<evidence type="ECO:0000256" key="1">
    <source>
        <dbReference type="ARBA" id="ARBA00022723"/>
    </source>
</evidence>
<evidence type="ECO:0000259" key="5">
    <source>
        <dbReference type="PROSITE" id="PS50089"/>
    </source>
</evidence>
<dbReference type="Gene3D" id="1.20.58.1480">
    <property type="match status" value="1"/>
</dbReference>
<dbReference type="InterPro" id="IPR017907">
    <property type="entry name" value="Znf_RING_CS"/>
</dbReference>
<dbReference type="RefSeq" id="XP_062659799.1">
    <property type="nucleotide sequence ID" value="XM_062798696.1"/>
</dbReference>
<dbReference type="PROSITE" id="PS50089">
    <property type="entry name" value="ZF_RING_2"/>
    <property type="match status" value="1"/>
</dbReference>
<evidence type="ECO:0000313" key="6">
    <source>
        <dbReference type="EMBL" id="KAK3296285.1"/>
    </source>
</evidence>
<dbReference type="Proteomes" id="UP001278766">
    <property type="component" value="Unassembled WGS sequence"/>
</dbReference>
<dbReference type="InterPro" id="IPR046336">
    <property type="entry name" value="Lon_prtase_N_sf"/>
</dbReference>
<keyword evidence="3" id="KW-0862">Zinc</keyword>
<dbReference type="Pfam" id="PF13923">
    <property type="entry name" value="zf-C3HC4_2"/>
    <property type="match status" value="1"/>
</dbReference>
<dbReference type="Pfam" id="PF15227">
    <property type="entry name" value="zf-C3HC4_4"/>
    <property type="match status" value="1"/>
</dbReference>